<reference evidence="1" key="1">
    <citation type="submission" date="2014-09" db="EMBL/GenBank/DDBJ databases">
        <authorList>
            <person name="Magalhaes I.L.F."/>
            <person name="Oliveira U."/>
            <person name="Santos F.R."/>
            <person name="Vidigal T.H.D.A."/>
            <person name="Brescovit A.D."/>
            <person name="Santos A.J."/>
        </authorList>
    </citation>
    <scope>NUCLEOTIDE SEQUENCE</scope>
    <source>
        <tissue evidence="1">Shoot tissue taken approximately 20 cm above the soil surface</tissue>
    </source>
</reference>
<organism evidence="1">
    <name type="scientific">Arundo donax</name>
    <name type="common">Giant reed</name>
    <name type="synonym">Donax arundinaceus</name>
    <dbReference type="NCBI Taxonomy" id="35708"/>
    <lineage>
        <taxon>Eukaryota</taxon>
        <taxon>Viridiplantae</taxon>
        <taxon>Streptophyta</taxon>
        <taxon>Embryophyta</taxon>
        <taxon>Tracheophyta</taxon>
        <taxon>Spermatophyta</taxon>
        <taxon>Magnoliopsida</taxon>
        <taxon>Liliopsida</taxon>
        <taxon>Poales</taxon>
        <taxon>Poaceae</taxon>
        <taxon>PACMAD clade</taxon>
        <taxon>Arundinoideae</taxon>
        <taxon>Arundineae</taxon>
        <taxon>Arundo</taxon>
    </lineage>
</organism>
<sequence length="53" mass="6112">MNNLAESFNRWIKDVKTCMWLTLLVTCSWNCLTRYVPSPCTANNLCTSPGNYH</sequence>
<protein>
    <submittedName>
        <fullName evidence="1">Uncharacterized protein</fullName>
    </submittedName>
</protein>
<name>A0A0A8Z9N6_ARUDO</name>
<reference evidence="1" key="2">
    <citation type="journal article" date="2015" name="Data Brief">
        <title>Shoot transcriptome of the giant reed, Arundo donax.</title>
        <authorList>
            <person name="Barrero R.A."/>
            <person name="Guerrero F.D."/>
            <person name="Moolhuijzen P."/>
            <person name="Goolsby J.A."/>
            <person name="Tidwell J."/>
            <person name="Bellgard S.E."/>
            <person name="Bellgard M.I."/>
        </authorList>
    </citation>
    <scope>NUCLEOTIDE SEQUENCE</scope>
    <source>
        <tissue evidence="1">Shoot tissue taken approximately 20 cm above the soil surface</tissue>
    </source>
</reference>
<dbReference type="EMBL" id="GBRH01266333">
    <property type="protein sequence ID" value="JAD31562.1"/>
    <property type="molecule type" value="Transcribed_RNA"/>
</dbReference>
<dbReference type="AlphaFoldDB" id="A0A0A8Z9N6"/>
<accession>A0A0A8Z9N6</accession>
<evidence type="ECO:0000313" key="1">
    <source>
        <dbReference type="EMBL" id="JAD31562.1"/>
    </source>
</evidence>
<proteinExistence type="predicted"/>